<dbReference type="AlphaFoldDB" id="A0A6F8ZG76"/>
<feature type="transmembrane region" description="Helical" evidence="1">
    <location>
        <begin position="21"/>
        <end position="41"/>
    </location>
</feature>
<proteinExistence type="predicted"/>
<reference evidence="2 3" key="1">
    <citation type="submission" date="2020-02" db="EMBL/GenBank/DDBJ databases">
        <authorList>
            <person name="Hogendoorn C."/>
        </authorList>
    </citation>
    <scope>NUCLEOTIDE SEQUENCE [LARGE SCALE GENOMIC DNA]</scope>
    <source>
        <strain evidence="2">R501</strain>
    </source>
</reference>
<keyword evidence="3" id="KW-1185">Reference proteome</keyword>
<keyword evidence="1" id="KW-1133">Transmembrane helix</keyword>
<protein>
    <submittedName>
        <fullName evidence="2">Uncharacterized protein</fullName>
    </submittedName>
</protein>
<accession>A0A6F8ZG76</accession>
<keyword evidence="1" id="KW-0812">Transmembrane</keyword>
<dbReference type="EMBL" id="LR778114">
    <property type="protein sequence ID" value="CAB1128780.1"/>
    <property type="molecule type" value="Genomic_DNA"/>
</dbReference>
<evidence type="ECO:0000313" key="2">
    <source>
        <dbReference type="EMBL" id="CAB1128780.1"/>
    </source>
</evidence>
<sequence length="64" mass="6911">MLSRKWTRLERSRPQLRWARWGMIGGAVAAVAGLVAAHGLILPGVAVAGGSAVWAYRILTGRRD</sequence>
<organism evidence="2 3">
    <name type="scientific">Candidatus Hydrogenisulfobacillus filiaventi</name>
    <dbReference type="NCBI Taxonomy" id="2707344"/>
    <lineage>
        <taxon>Bacteria</taxon>
        <taxon>Bacillati</taxon>
        <taxon>Bacillota</taxon>
        <taxon>Clostridia</taxon>
        <taxon>Eubacteriales</taxon>
        <taxon>Clostridiales Family XVII. Incertae Sedis</taxon>
        <taxon>Candidatus Hydrogenisulfobacillus</taxon>
    </lineage>
</organism>
<gene>
    <name evidence="2" type="ORF">R50_1274</name>
</gene>
<evidence type="ECO:0000256" key="1">
    <source>
        <dbReference type="SAM" id="Phobius"/>
    </source>
</evidence>
<name>A0A6F8ZG76_9FIRM</name>
<keyword evidence="1" id="KW-0472">Membrane</keyword>
<dbReference type="Proteomes" id="UP000503399">
    <property type="component" value="Chromosome"/>
</dbReference>
<evidence type="ECO:0000313" key="3">
    <source>
        <dbReference type="Proteomes" id="UP000503399"/>
    </source>
</evidence>
<dbReference type="KEGG" id="hfv:R50_1274"/>